<sequence>MIYRRKTYIVEPSFIEEFNQLFNEILLPSQLKYGARLIGRWMLDRDENHTEVFAIWEYDSYEDYERIESQIKSDQEHVMKVQHRFDQIGRDRLKQVLKEDIRQEFVKSTVPREKTILD</sequence>
<proteinExistence type="predicted"/>
<dbReference type="InterPro" id="IPR011008">
    <property type="entry name" value="Dimeric_a/b-barrel"/>
</dbReference>
<reference evidence="2 3" key="1">
    <citation type="submission" date="2018-09" db="EMBL/GenBank/DDBJ databases">
        <title>Genome Sequence of Paenibacillus lautus Strain E7593-69, Azo Dye-Degrading Bacteria, Isolated from Commercial Tattoo Inks.</title>
        <authorList>
            <person name="Nho S.W."/>
            <person name="Kim S.-J."/>
            <person name="Kweon O."/>
            <person name="Cerniglia C.E."/>
        </authorList>
    </citation>
    <scope>NUCLEOTIDE SEQUENCE [LARGE SCALE GENOMIC DNA]</scope>
    <source>
        <strain evidence="2 3">E7593-69</strain>
    </source>
</reference>
<accession>A0A385TPV7</accession>
<dbReference type="Proteomes" id="UP000266552">
    <property type="component" value="Chromosome"/>
</dbReference>
<keyword evidence="3" id="KW-1185">Reference proteome</keyword>
<evidence type="ECO:0000313" key="3">
    <source>
        <dbReference type="Proteomes" id="UP000266552"/>
    </source>
</evidence>
<evidence type="ECO:0000259" key="1">
    <source>
        <dbReference type="Pfam" id="PF07978"/>
    </source>
</evidence>
<dbReference type="EMBL" id="CP032412">
    <property type="protein sequence ID" value="AYB43145.1"/>
    <property type="molecule type" value="Genomic_DNA"/>
</dbReference>
<dbReference type="Gene3D" id="3.30.70.100">
    <property type="match status" value="1"/>
</dbReference>
<dbReference type="SUPFAM" id="SSF54909">
    <property type="entry name" value="Dimeric alpha+beta barrel"/>
    <property type="match status" value="1"/>
</dbReference>
<gene>
    <name evidence="2" type="ORF">D5F53_07530</name>
</gene>
<feature type="domain" description="NIPSNAP" evidence="1">
    <location>
        <begin position="6"/>
        <end position="82"/>
    </location>
</feature>
<dbReference type="AlphaFoldDB" id="A0A385TPV7"/>
<dbReference type="Pfam" id="PF07978">
    <property type="entry name" value="NIPSNAP"/>
    <property type="match status" value="1"/>
</dbReference>
<dbReference type="KEGG" id="plw:D5F53_07530"/>
<dbReference type="RefSeq" id="WP_119847172.1">
    <property type="nucleotide sequence ID" value="NZ_CP032412.1"/>
</dbReference>
<name>A0A385TPV7_PAELA</name>
<evidence type="ECO:0000313" key="2">
    <source>
        <dbReference type="EMBL" id="AYB43145.1"/>
    </source>
</evidence>
<protein>
    <recommendedName>
        <fullName evidence="1">NIPSNAP domain-containing protein</fullName>
    </recommendedName>
</protein>
<dbReference type="InterPro" id="IPR012577">
    <property type="entry name" value="NIPSNAP"/>
</dbReference>
<organism evidence="2 3">
    <name type="scientific">Paenibacillus lautus</name>
    <name type="common">Bacillus lautus</name>
    <dbReference type="NCBI Taxonomy" id="1401"/>
    <lineage>
        <taxon>Bacteria</taxon>
        <taxon>Bacillati</taxon>
        <taxon>Bacillota</taxon>
        <taxon>Bacilli</taxon>
        <taxon>Bacillales</taxon>
        <taxon>Paenibacillaceae</taxon>
        <taxon>Paenibacillus</taxon>
    </lineage>
</organism>